<evidence type="ECO:0000313" key="1">
    <source>
        <dbReference type="EMBL" id="UOM51056.1"/>
    </source>
</evidence>
<dbReference type="RefSeq" id="WP_244772432.1">
    <property type="nucleotide sequence ID" value="NZ_CP094929.1"/>
</dbReference>
<keyword evidence="2" id="KW-1185">Reference proteome</keyword>
<proteinExistence type="predicted"/>
<reference evidence="2" key="1">
    <citation type="journal article" date="2024" name="J Bioinform Genom">
        <title>Complete genome sequence of the type strain bacterium Sphaerochaeta associata GLS2t (VKM B-2742)t.</title>
        <authorList>
            <person name="Troshina O.Y."/>
            <person name="Tepeeva A.N."/>
            <person name="Arzamasceva V.O."/>
            <person name="Whitman W.B."/>
            <person name="Varghese N."/>
            <person name="Shapiro N."/>
            <person name="Woyke T."/>
            <person name="Kripides N.C."/>
            <person name="Vasilenko O.V."/>
        </authorList>
    </citation>
    <scope>NUCLEOTIDE SEQUENCE [LARGE SCALE GENOMIC DNA]</scope>
    <source>
        <strain evidence="2">GLS2T</strain>
    </source>
</reference>
<dbReference type="Proteomes" id="UP000829708">
    <property type="component" value="Chromosome"/>
</dbReference>
<name>A0ABY4DA98_9SPIR</name>
<dbReference type="EMBL" id="CP094929">
    <property type="protein sequence ID" value="UOM51056.1"/>
    <property type="molecule type" value="Genomic_DNA"/>
</dbReference>
<protein>
    <recommendedName>
        <fullName evidence="3">DUF4402 domain-containing protein</fullName>
    </recommendedName>
</protein>
<accession>A0ABY4DA98</accession>
<gene>
    <name evidence="1" type="ORF">MUG09_15980</name>
</gene>
<evidence type="ECO:0000313" key="2">
    <source>
        <dbReference type="Proteomes" id="UP000829708"/>
    </source>
</evidence>
<sequence>MNKKLIALALVLLLAVGGLFATYSVTVPTSVEALLKANVGEFLEHGFTVNSVKYQSSIEILDAFETNPSFVYGYRTNAQGAFKFRMTVGNFLHTNGSSIVKIADVKKSNVSIDPVSGQSYYLLFSENNATSLGTVTHTGEDTFTIVPATATGTDHLGTSIGAGQYVGDATPGAYTATVTIAISAS</sequence>
<organism evidence="1 2">
    <name type="scientific">Sphaerochaeta associata</name>
    <dbReference type="NCBI Taxonomy" id="1129264"/>
    <lineage>
        <taxon>Bacteria</taxon>
        <taxon>Pseudomonadati</taxon>
        <taxon>Spirochaetota</taxon>
        <taxon>Spirochaetia</taxon>
        <taxon>Spirochaetales</taxon>
        <taxon>Sphaerochaetaceae</taxon>
        <taxon>Sphaerochaeta</taxon>
    </lineage>
</organism>
<evidence type="ECO:0008006" key="3">
    <source>
        <dbReference type="Google" id="ProtNLM"/>
    </source>
</evidence>